<proteinExistence type="predicted"/>
<evidence type="ECO:0000256" key="4">
    <source>
        <dbReference type="SAM" id="MobiDB-lite"/>
    </source>
</evidence>
<evidence type="ECO:0000313" key="6">
    <source>
        <dbReference type="Proteomes" id="UP000030848"/>
    </source>
</evidence>
<dbReference type="InterPro" id="IPR036770">
    <property type="entry name" value="Ankyrin_rpt-contain_sf"/>
</dbReference>
<dbReference type="SUPFAM" id="SSF48403">
    <property type="entry name" value="Ankyrin repeat"/>
    <property type="match status" value="1"/>
</dbReference>
<feature type="region of interest" description="Disordered" evidence="4">
    <location>
        <begin position="1"/>
        <end position="29"/>
    </location>
</feature>
<keyword evidence="2 3" id="KW-0040">ANK repeat</keyword>
<dbReference type="InterPro" id="IPR045592">
    <property type="entry name" value="DUF6461"/>
</dbReference>
<evidence type="ECO:0000313" key="5">
    <source>
        <dbReference type="EMBL" id="KHF43401.1"/>
    </source>
</evidence>
<dbReference type="OMA" id="NEGFCIA"/>
<dbReference type="EMBL" id="JRZE01000006">
    <property type="protein sequence ID" value="KHF43401.1"/>
    <property type="molecule type" value="Genomic_DNA"/>
</dbReference>
<dbReference type="Proteomes" id="UP000030848">
    <property type="component" value="Unassembled WGS sequence"/>
</dbReference>
<dbReference type="OrthoDB" id="3283992at2"/>
<name>A0A837D9X8_9PSEU</name>
<dbReference type="AlphaFoldDB" id="A0A837D9X8"/>
<dbReference type="Gene3D" id="1.25.40.20">
    <property type="entry name" value="Ankyrin repeat-containing domain"/>
    <property type="match status" value="1"/>
</dbReference>
<dbReference type="Pfam" id="PF00023">
    <property type="entry name" value="Ank"/>
    <property type="match status" value="1"/>
</dbReference>
<feature type="repeat" description="ANK" evidence="3">
    <location>
        <begin position="61"/>
        <end position="87"/>
    </location>
</feature>
<evidence type="ECO:0000256" key="2">
    <source>
        <dbReference type="ARBA" id="ARBA00023043"/>
    </source>
</evidence>
<keyword evidence="1" id="KW-0677">Repeat</keyword>
<dbReference type="Pfam" id="PF20062">
    <property type="entry name" value="DUF6461"/>
    <property type="match status" value="1"/>
</dbReference>
<dbReference type="RefSeq" id="WP_015786465.1">
    <property type="nucleotide sequence ID" value="NZ_CALJZO010000019.1"/>
</dbReference>
<dbReference type="PANTHER" id="PTHR24171">
    <property type="entry name" value="ANKYRIN REPEAT DOMAIN-CONTAINING PROTEIN 39-RELATED"/>
    <property type="match status" value="1"/>
</dbReference>
<sequence>MSLPQHFPHEREEEPEGTEASSPAPDAFSGSLHEAILNEAPVTTLEELLAAGAEVDAVDSLGETPLWLAVTLGARDAVEVLLRAGADPWAPTVAGRSPGEYALEGPLADLFRDLPGAPLPGEAERRTRRHADVLLSSYRWIDDLIVRPEDITVVGGVTEEHVIQRLGAEPDRCPTTMSPLSWFDDEPTLEDLENGHPETFDLYLGAQEGGVCLLGQKATTSRVCRLLSEGTRLAAAVFIEVKAICSLECWVDGVRNHRVDPMETPPEDLDAAWTYRFGDHAHPSSYEARALAFMTEFTGVEIDADWLRKGRMRGVNIPGA</sequence>
<reference evidence="5 6" key="1">
    <citation type="submission" date="2014-10" db="EMBL/GenBank/DDBJ databases">
        <title>Genome sequence of Micropolyspora internatus JCM3315.</title>
        <authorList>
            <person name="Shin S.-K."/>
            <person name="Yi H."/>
        </authorList>
    </citation>
    <scope>NUCLEOTIDE SEQUENCE [LARGE SCALE GENOMIC DNA]</scope>
    <source>
        <strain evidence="5 6">JCM 3315</strain>
    </source>
</reference>
<evidence type="ECO:0000256" key="1">
    <source>
        <dbReference type="ARBA" id="ARBA00022737"/>
    </source>
</evidence>
<comment type="caution">
    <text evidence="5">The sequence shown here is derived from an EMBL/GenBank/DDBJ whole genome shotgun (WGS) entry which is preliminary data.</text>
</comment>
<dbReference type="InterPro" id="IPR002110">
    <property type="entry name" value="Ankyrin_rpt"/>
</dbReference>
<dbReference type="PROSITE" id="PS50297">
    <property type="entry name" value="ANK_REP_REGION"/>
    <property type="match status" value="1"/>
</dbReference>
<organism evidence="5 6">
    <name type="scientific">Saccharomonospora viridis</name>
    <dbReference type="NCBI Taxonomy" id="1852"/>
    <lineage>
        <taxon>Bacteria</taxon>
        <taxon>Bacillati</taxon>
        <taxon>Actinomycetota</taxon>
        <taxon>Actinomycetes</taxon>
        <taxon>Pseudonocardiales</taxon>
        <taxon>Pseudonocardiaceae</taxon>
        <taxon>Saccharomonospora</taxon>
    </lineage>
</organism>
<dbReference type="PROSITE" id="PS50088">
    <property type="entry name" value="ANK_REPEAT"/>
    <property type="match status" value="1"/>
</dbReference>
<gene>
    <name evidence="5" type="ORF">MINT15_36030</name>
</gene>
<protein>
    <submittedName>
        <fullName evidence="5">Ankyrin</fullName>
    </submittedName>
</protein>
<accession>A0A837D9X8</accession>
<evidence type="ECO:0000256" key="3">
    <source>
        <dbReference type="PROSITE-ProRule" id="PRU00023"/>
    </source>
</evidence>